<dbReference type="Gene3D" id="2.60.120.40">
    <property type="match status" value="1"/>
</dbReference>
<comment type="caution">
    <text evidence="3">The sequence shown here is derived from an EMBL/GenBank/DDBJ whole genome shotgun (WGS) entry which is preliminary data.</text>
</comment>
<dbReference type="OrthoDB" id="6164898at2759"/>
<feature type="coiled-coil region" evidence="1">
    <location>
        <begin position="43"/>
        <end position="113"/>
    </location>
</feature>
<proteinExistence type="predicted"/>
<gene>
    <name evidence="3" type="ORF">MGAL_10B023180</name>
</gene>
<accession>A0A8B6H2B8</accession>
<dbReference type="Proteomes" id="UP000596742">
    <property type="component" value="Unassembled WGS sequence"/>
</dbReference>
<protein>
    <recommendedName>
        <fullName evidence="2">C1q domain-containing protein</fullName>
    </recommendedName>
</protein>
<sequence length="381" mass="42044">MLSLCHGFLLANKTGISSVGTPGLTDSHYLILTDALGVQKQLLSQMETFVLRLQNELKTVNQEVKDLKSGNSAGHSFAIVELKNETSELRGKSAQLQKSYDVLQKKFDTIQNENNVLKHDNTALKLQMSNWNNFSVLINQKLNSFTHSIAASNIQNVTTIQSSVDTLKSQVKLLNTRFSSLSWTSTSRGQDFLALLDKSNVADLKLETFEQNYALDGNSTKDRFQSLEQNFTSLSSEIRTLKGKVQDMNQPVALTSCISSSVDYRKGQIIKFPVTKTSIGINNVTEFHTTGTFTCETSGVYLLAVHIANSGNSNAVFALYKNSKVISYVMVVYGTHSTDYNSGSGTVVVEMKAGDILLAKAIENFNVQGFFYSCFTVLKIN</sequence>
<dbReference type="Pfam" id="PF00386">
    <property type="entry name" value="C1q"/>
    <property type="match status" value="1"/>
</dbReference>
<dbReference type="InterPro" id="IPR008983">
    <property type="entry name" value="Tumour_necrosis_fac-like_dom"/>
</dbReference>
<keyword evidence="4" id="KW-1185">Reference proteome</keyword>
<dbReference type="EMBL" id="UYJE01009359">
    <property type="protein sequence ID" value="VDI72739.1"/>
    <property type="molecule type" value="Genomic_DNA"/>
</dbReference>
<keyword evidence="1" id="KW-0175">Coiled coil</keyword>
<dbReference type="InterPro" id="IPR001073">
    <property type="entry name" value="C1q_dom"/>
</dbReference>
<feature type="domain" description="C1q" evidence="2">
    <location>
        <begin position="277"/>
        <end position="357"/>
    </location>
</feature>
<dbReference type="SUPFAM" id="SSF49842">
    <property type="entry name" value="TNF-like"/>
    <property type="match status" value="1"/>
</dbReference>
<evidence type="ECO:0000313" key="3">
    <source>
        <dbReference type="EMBL" id="VDI72739.1"/>
    </source>
</evidence>
<dbReference type="AlphaFoldDB" id="A0A8B6H2B8"/>
<evidence type="ECO:0000256" key="1">
    <source>
        <dbReference type="SAM" id="Coils"/>
    </source>
</evidence>
<evidence type="ECO:0000313" key="4">
    <source>
        <dbReference type="Proteomes" id="UP000596742"/>
    </source>
</evidence>
<name>A0A8B6H2B8_MYTGA</name>
<evidence type="ECO:0000259" key="2">
    <source>
        <dbReference type="Pfam" id="PF00386"/>
    </source>
</evidence>
<reference evidence="3" key="1">
    <citation type="submission" date="2018-11" db="EMBL/GenBank/DDBJ databases">
        <authorList>
            <person name="Alioto T."/>
            <person name="Alioto T."/>
        </authorList>
    </citation>
    <scope>NUCLEOTIDE SEQUENCE</scope>
</reference>
<organism evidence="3 4">
    <name type="scientific">Mytilus galloprovincialis</name>
    <name type="common">Mediterranean mussel</name>
    <dbReference type="NCBI Taxonomy" id="29158"/>
    <lineage>
        <taxon>Eukaryota</taxon>
        <taxon>Metazoa</taxon>
        <taxon>Spiralia</taxon>
        <taxon>Lophotrochozoa</taxon>
        <taxon>Mollusca</taxon>
        <taxon>Bivalvia</taxon>
        <taxon>Autobranchia</taxon>
        <taxon>Pteriomorphia</taxon>
        <taxon>Mytilida</taxon>
        <taxon>Mytiloidea</taxon>
        <taxon>Mytilidae</taxon>
        <taxon>Mytilinae</taxon>
        <taxon>Mytilus</taxon>
    </lineage>
</organism>